<evidence type="ECO:0000256" key="1">
    <source>
        <dbReference type="SAM" id="Phobius"/>
    </source>
</evidence>
<accession>A0ABU5PPB1</accession>
<reference evidence="2 3" key="1">
    <citation type="submission" date="2023-12" db="EMBL/GenBank/DDBJ databases">
        <title>Whole genome sequencing of Paenibacillus phoenicis isolated from the Phoenix Mars Lander spacecraft assembly facility.</title>
        <authorList>
            <person name="Garcia A."/>
            <person name="Venkateswaran K."/>
        </authorList>
    </citation>
    <scope>NUCLEOTIDE SEQUENCE [LARGE SCALE GENOMIC DNA]</scope>
    <source>
        <strain evidence="2 3">3PO2SA</strain>
    </source>
</reference>
<dbReference type="EMBL" id="JAYERP010000001">
    <property type="protein sequence ID" value="MEA3571622.1"/>
    <property type="molecule type" value="Genomic_DNA"/>
</dbReference>
<keyword evidence="1" id="KW-0812">Transmembrane</keyword>
<dbReference type="Proteomes" id="UP001292216">
    <property type="component" value="Unassembled WGS sequence"/>
</dbReference>
<comment type="caution">
    <text evidence="2">The sequence shown here is derived from an EMBL/GenBank/DDBJ whole genome shotgun (WGS) entry which is preliminary data.</text>
</comment>
<proteinExistence type="predicted"/>
<gene>
    <name evidence="2" type="ORF">U9M73_16860</name>
</gene>
<sequence>MQQIYPLGVETCKPHIGKTVCAVLRDGRYYIGTITDVNEKGIQLNGGYASGANVLSTQPAKAKKQIQQLKSKSKGNHKASTKAVPQANDQAQTKAYGYGPGYPVYGGYPGYGFPGNPYGAYALDWAAIALLFLIPFLFI</sequence>
<dbReference type="RefSeq" id="WP_323078161.1">
    <property type="nucleotide sequence ID" value="NZ_CBCSKM010000001.1"/>
</dbReference>
<protein>
    <submittedName>
        <fullName evidence="2">Uncharacterized protein</fullName>
    </submittedName>
</protein>
<feature type="transmembrane region" description="Helical" evidence="1">
    <location>
        <begin position="118"/>
        <end position="138"/>
    </location>
</feature>
<name>A0ABU5PPB1_9BACL</name>
<keyword evidence="1" id="KW-0472">Membrane</keyword>
<keyword evidence="1" id="KW-1133">Transmembrane helix</keyword>
<keyword evidence="3" id="KW-1185">Reference proteome</keyword>
<evidence type="ECO:0000313" key="3">
    <source>
        <dbReference type="Proteomes" id="UP001292216"/>
    </source>
</evidence>
<organism evidence="2 3">
    <name type="scientific">Paenibacillus phoenicis</name>
    <dbReference type="NCBI Taxonomy" id="554117"/>
    <lineage>
        <taxon>Bacteria</taxon>
        <taxon>Bacillati</taxon>
        <taxon>Bacillota</taxon>
        <taxon>Bacilli</taxon>
        <taxon>Bacillales</taxon>
        <taxon>Paenibacillaceae</taxon>
        <taxon>Paenibacillus</taxon>
    </lineage>
</organism>
<evidence type="ECO:0000313" key="2">
    <source>
        <dbReference type="EMBL" id="MEA3571622.1"/>
    </source>
</evidence>